<protein>
    <submittedName>
        <fullName evidence="2">Glycosyltransferase</fullName>
    </submittedName>
</protein>
<comment type="caution">
    <text evidence="2">The sequence shown here is derived from an EMBL/GenBank/DDBJ whole genome shotgun (WGS) entry which is preliminary data.</text>
</comment>
<sequence>MNLFVLSELKAGYTQVGWTINRSFESALAELFKPTFIYPVGNPLAQQARIIGRTLGFRPERVEFLERCAHRLKPHYSIPELPILPQGQGPNLLLVVGLLPEFLFAIQTLEPLLSQFDLRLAYLLDSFAPSWLTPSLLPQFDHLFVMSSELADAVQPLGISTSFLPLGIKTDGFKVHDPRWIDVINYGRSNPAMHQQLQSQFNQPDSSRLYFHSTFSCAEVFDQREHDMLMGKLLSQSKISLCFEASQLRRFWGSSPLLYRWLEAWAAGCTIVGKKPFGAGVAELMDWPNSAIDLPEAPADWLPMIEMLLDDTALLAQNAQRNRQECLLRHDWRYRIKTMLETVDLPIPEALSGQIADLQIQSSRSSHLG</sequence>
<dbReference type="Proteomes" id="UP000707356">
    <property type="component" value="Unassembled WGS sequence"/>
</dbReference>
<evidence type="ECO:0000259" key="1">
    <source>
        <dbReference type="Pfam" id="PF13524"/>
    </source>
</evidence>
<proteinExistence type="predicted"/>
<evidence type="ECO:0000313" key="2">
    <source>
        <dbReference type="EMBL" id="MBW4467350.1"/>
    </source>
</evidence>
<feature type="domain" description="Spore protein YkvP/CgeB glycosyl transferase-like" evidence="1">
    <location>
        <begin position="230"/>
        <end position="341"/>
    </location>
</feature>
<organism evidence="2 3">
    <name type="scientific">Pegethrix bostrychoides GSE-TBD4-15B</name>
    <dbReference type="NCBI Taxonomy" id="2839662"/>
    <lineage>
        <taxon>Bacteria</taxon>
        <taxon>Bacillati</taxon>
        <taxon>Cyanobacteriota</taxon>
        <taxon>Cyanophyceae</taxon>
        <taxon>Oculatellales</taxon>
        <taxon>Oculatellaceae</taxon>
        <taxon>Pegethrix</taxon>
    </lineage>
</organism>
<name>A0A951PDU6_9CYAN</name>
<accession>A0A951PDU6</accession>
<reference evidence="2" key="1">
    <citation type="submission" date="2021-05" db="EMBL/GenBank/DDBJ databases">
        <authorList>
            <person name="Pietrasiak N."/>
            <person name="Ward R."/>
            <person name="Stajich J.E."/>
            <person name="Kurbessoian T."/>
        </authorList>
    </citation>
    <scope>NUCLEOTIDE SEQUENCE</scope>
    <source>
        <strain evidence="2">GSE-TBD4-15B</strain>
    </source>
</reference>
<evidence type="ECO:0000313" key="3">
    <source>
        <dbReference type="Proteomes" id="UP000707356"/>
    </source>
</evidence>
<dbReference type="Pfam" id="PF13524">
    <property type="entry name" value="Glyco_trans_1_2"/>
    <property type="match status" value="1"/>
</dbReference>
<gene>
    <name evidence="2" type="ORF">KME07_18135</name>
</gene>
<dbReference type="EMBL" id="JAHHHV010000076">
    <property type="protein sequence ID" value="MBW4467350.1"/>
    <property type="molecule type" value="Genomic_DNA"/>
</dbReference>
<dbReference type="InterPro" id="IPR055259">
    <property type="entry name" value="YkvP/CgeB_Glyco_trans-like"/>
</dbReference>
<dbReference type="AlphaFoldDB" id="A0A951PDU6"/>
<reference evidence="2" key="2">
    <citation type="journal article" date="2022" name="Microbiol. Resour. Announc.">
        <title>Metagenome Sequencing to Explore Phylogenomics of Terrestrial Cyanobacteria.</title>
        <authorList>
            <person name="Ward R.D."/>
            <person name="Stajich J.E."/>
            <person name="Johansen J.R."/>
            <person name="Huntemann M."/>
            <person name="Clum A."/>
            <person name="Foster B."/>
            <person name="Foster B."/>
            <person name="Roux S."/>
            <person name="Palaniappan K."/>
            <person name="Varghese N."/>
            <person name="Mukherjee S."/>
            <person name="Reddy T.B.K."/>
            <person name="Daum C."/>
            <person name="Copeland A."/>
            <person name="Chen I.A."/>
            <person name="Ivanova N.N."/>
            <person name="Kyrpides N.C."/>
            <person name="Shapiro N."/>
            <person name="Eloe-Fadrosh E.A."/>
            <person name="Pietrasiak N."/>
        </authorList>
    </citation>
    <scope>NUCLEOTIDE SEQUENCE</scope>
    <source>
        <strain evidence="2">GSE-TBD4-15B</strain>
    </source>
</reference>